<gene>
    <name evidence="1" type="ORF">RCOM_1074020</name>
</gene>
<keyword evidence="2" id="KW-1185">Reference proteome</keyword>
<organism evidence="1 2">
    <name type="scientific">Ricinus communis</name>
    <name type="common">Castor bean</name>
    <dbReference type="NCBI Taxonomy" id="3988"/>
    <lineage>
        <taxon>Eukaryota</taxon>
        <taxon>Viridiplantae</taxon>
        <taxon>Streptophyta</taxon>
        <taxon>Embryophyta</taxon>
        <taxon>Tracheophyta</taxon>
        <taxon>Spermatophyta</taxon>
        <taxon>Magnoliopsida</taxon>
        <taxon>eudicotyledons</taxon>
        <taxon>Gunneridae</taxon>
        <taxon>Pentapetalae</taxon>
        <taxon>rosids</taxon>
        <taxon>fabids</taxon>
        <taxon>Malpighiales</taxon>
        <taxon>Euphorbiaceae</taxon>
        <taxon>Acalyphoideae</taxon>
        <taxon>Acalypheae</taxon>
        <taxon>Ricinus</taxon>
    </lineage>
</organism>
<dbReference type="InParanoid" id="B9SMF2"/>
<evidence type="ECO:0000313" key="1">
    <source>
        <dbReference type="EMBL" id="EEF35184.1"/>
    </source>
</evidence>
<proteinExistence type="predicted"/>
<sequence>MSIMYCISLVGKKRNGFIFLVELRGGGGGLVGGCSQILGWRGGGDGILQSLFSVP</sequence>
<accession>B9SMF2</accession>
<dbReference type="EMBL" id="EQ974034">
    <property type="protein sequence ID" value="EEF35184.1"/>
    <property type="molecule type" value="Genomic_DNA"/>
</dbReference>
<dbReference type="AlphaFoldDB" id="B9SMF2"/>
<evidence type="ECO:0000313" key="2">
    <source>
        <dbReference type="Proteomes" id="UP000008311"/>
    </source>
</evidence>
<name>B9SMF2_RICCO</name>
<dbReference type="Proteomes" id="UP000008311">
    <property type="component" value="Unassembled WGS sequence"/>
</dbReference>
<reference evidence="2" key="1">
    <citation type="journal article" date="2010" name="Nat. Biotechnol.">
        <title>Draft genome sequence of the oilseed species Ricinus communis.</title>
        <authorList>
            <person name="Chan A.P."/>
            <person name="Crabtree J."/>
            <person name="Zhao Q."/>
            <person name="Lorenzi H."/>
            <person name="Orvis J."/>
            <person name="Puiu D."/>
            <person name="Melake-Berhan A."/>
            <person name="Jones K.M."/>
            <person name="Redman J."/>
            <person name="Chen G."/>
            <person name="Cahoon E.B."/>
            <person name="Gedil M."/>
            <person name="Stanke M."/>
            <person name="Haas B.J."/>
            <person name="Wortman J.R."/>
            <person name="Fraser-Liggett C.M."/>
            <person name="Ravel J."/>
            <person name="Rabinowicz P.D."/>
        </authorList>
    </citation>
    <scope>NUCLEOTIDE SEQUENCE [LARGE SCALE GENOMIC DNA]</scope>
    <source>
        <strain evidence="2">cv. Hale</strain>
    </source>
</reference>
<protein>
    <submittedName>
        <fullName evidence="1">Uncharacterized protein</fullName>
    </submittedName>
</protein>